<feature type="region of interest" description="Disordered" evidence="1">
    <location>
        <begin position="1"/>
        <end position="45"/>
    </location>
</feature>
<comment type="caution">
    <text evidence="2">The sequence shown here is derived from an EMBL/GenBank/DDBJ whole genome shotgun (WGS) entry which is preliminary data.</text>
</comment>
<keyword evidence="3" id="KW-1185">Reference proteome</keyword>
<reference evidence="2 3" key="1">
    <citation type="submission" date="2023-01" db="EMBL/GenBank/DDBJ databases">
        <title>Halorubrum ezzemoulense from Santa Pola, Spain.</title>
        <authorList>
            <person name="Feng Y."/>
            <person name="Louyakis A.S."/>
            <person name="Gogarten J.P."/>
        </authorList>
    </citation>
    <scope>NUCLEOTIDE SEQUENCE [LARGE SCALE GENOMIC DNA]</scope>
    <source>
        <strain evidence="2 3">AMM015</strain>
    </source>
</reference>
<dbReference type="GeneID" id="301360678"/>
<proteinExistence type="predicted"/>
<evidence type="ECO:0000256" key="1">
    <source>
        <dbReference type="SAM" id="MobiDB-lite"/>
    </source>
</evidence>
<evidence type="ECO:0000313" key="2">
    <source>
        <dbReference type="EMBL" id="MDB2291738.1"/>
    </source>
</evidence>
<dbReference type="EMBL" id="JAQLUK010000003">
    <property type="protein sequence ID" value="MDB2291738.1"/>
    <property type="molecule type" value="Genomic_DNA"/>
</dbReference>
<feature type="compositionally biased region" description="Low complexity" evidence="1">
    <location>
        <begin position="36"/>
        <end position="45"/>
    </location>
</feature>
<organism evidence="2 3">
    <name type="scientific">Halorubrum ezzemoulense</name>
    <name type="common">Halorubrum chaoviator</name>
    <dbReference type="NCBI Taxonomy" id="337243"/>
    <lineage>
        <taxon>Archaea</taxon>
        <taxon>Methanobacteriati</taxon>
        <taxon>Methanobacteriota</taxon>
        <taxon>Stenosarchaea group</taxon>
        <taxon>Halobacteria</taxon>
        <taxon>Halobacteriales</taxon>
        <taxon>Haloferacaceae</taxon>
        <taxon>Halorubrum</taxon>
    </lineage>
</organism>
<dbReference type="Proteomes" id="UP001210528">
    <property type="component" value="Unassembled WGS sequence"/>
</dbReference>
<evidence type="ECO:0000313" key="3">
    <source>
        <dbReference type="Proteomes" id="UP001210528"/>
    </source>
</evidence>
<sequence length="45" mass="4414">MSTESAVARTCERPSAAAAKPARAREAAGRRGGARAGASAEAGEV</sequence>
<dbReference type="RefSeq" id="WP_158093601.1">
    <property type="nucleotide sequence ID" value="NZ_CP154831.1"/>
</dbReference>
<gene>
    <name evidence="2" type="ORF">PM085_05475</name>
</gene>
<accession>A0ABT4Z1U9</accession>
<name>A0ABT4Z1U9_HALEZ</name>
<protein>
    <submittedName>
        <fullName evidence="2">Uncharacterized protein</fullName>
    </submittedName>
</protein>